<feature type="domain" description="Disease resistance protein winged helix" evidence="12">
    <location>
        <begin position="359"/>
        <end position="429"/>
    </location>
</feature>
<sequence length="787" mass="89040">MAAYAALLSLMNTVDHIQNHPQISTSLDHSSIELLRENICFFLDFIESYPSHGGINEAADDLENQIAIAAHVAEDALESHAISRDRGVLLDLHKAIVEMDLLKGRKLKVKEERGVKHHQPTPNSSKSPISGETIMVGFDHNLKQLLDVLTGNESSRQIISIVGMGGIGLLSHLKELTSTIEMVANERDEYRLGERLYKTLVGRRYLVVLDDMWSVEVWDKIKFYFPDNGNGSRLVLTTRFSDLAVYCRSVCVRMNLLDEYECWELLCVRVFGHEDCPVELEQIGREIAAMCKGLPLSVTVIGGLLQKSAKTVGYWQDVLVNIRSVLSSGEGDHCLNVLYSSYSHLPAHLKPCFLYMGTFKEDSEIQVSQLTRLLVAEGFLKPEGNRVMEEVAVDYLKNLVDRNLVEVGQLHENGKIRSVQIHDLVRDLCISIAEKEKFFSAGRAWFTSKDSCVEDVLQKYKLRFFAYSSTSNNSLLVLPSSIALLWNLQTLIFGGIRCRLIDAPVEIWNMPQLRHIVCNNIHLPDPPPSDGGDGFCVLRNLQTLVSVVNFRWSEEACKRIPNIKKLHVRFDDSFAGYEDCLCLVYLQNFRCLHKLESLKIQFPFCISRYPMDLLNKRLGFPTCLNNLHLINCSLTREDLATIGTLPHLQVVELEHISVLGGEWGAVAGDFPSLKYLKINSCDLVYWAVEASAFRVLERLILEDLWQLKEIPSEMGEIHTLNRIYVHHCSESAAISALEIKKEQESFGNDGLWIQVHISFVSSYGFLVRAKEEGLPIDVIRHRPFGLN</sequence>
<dbReference type="SUPFAM" id="SSF52058">
    <property type="entry name" value="L domain-like"/>
    <property type="match status" value="1"/>
</dbReference>
<dbReference type="InterPro" id="IPR002182">
    <property type="entry name" value="NB-ARC"/>
</dbReference>
<dbReference type="Gene3D" id="3.40.50.300">
    <property type="entry name" value="P-loop containing nucleotide triphosphate hydrolases"/>
    <property type="match status" value="1"/>
</dbReference>
<reference evidence="14 15" key="1">
    <citation type="submission" date="2024-06" db="EMBL/GenBank/DDBJ databases">
        <title>A chromosome level genome sequence of Diviner's sage (Salvia divinorum).</title>
        <authorList>
            <person name="Ford S.A."/>
            <person name="Ro D.-K."/>
            <person name="Ness R.W."/>
            <person name="Phillips M.A."/>
        </authorList>
    </citation>
    <scope>NUCLEOTIDE SEQUENCE [LARGE SCALE GENOMIC DNA]</scope>
    <source>
        <strain evidence="14">SAF-2024a</strain>
        <tissue evidence="14">Leaf</tissue>
    </source>
</reference>
<keyword evidence="6" id="KW-0381">Hypersensitive response</keyword>
<dbReference type="GO" id="GO:0005524">
    <property type="term" value="F:ATP binding"/>
    <property type="evidence" value="ECO:0007669"/>
    <property type="project" value="UniProtKB-KW"/>
</dbReference>
<comment type="similarity">
    <text evidence="3">Belongs to the disease resistance NB-LRR family.</text>
</comment>
<evidence type="ECO:0000259" key="13">
    <source>
        <dbReference type="Pfam" id="PF23598"/>
    </source>
</evidence>
<dbReference type="Pfam" id="PF00931">
    <property type="entry name" value="NB-ARC"/>
    <property type="match status" value="1"/>
</dbReference>
<accession>A0ABD1H4D2</accession>
<dbReference type="Pfam" id="PF23559">
    <property type="entry name" value="WHD_DRP"/>
    <property type="match status" value="1"/>
</dbReference>
<gene>
    <name evidence="14" type="ORF">AAHA92_19121</name>
</gene>
<dbReference type="InterPro" id="IPR055414">
    <property type="entry name" value="LRR_R13L4/SHOC2-like"/>
</dbReference>
<keyword evidence="15" id="KW-1185">Reference proteome</keyword>
<dbReference type="InterPro" id="IPR036388">
    <property type="entry name" value="WH-like_DNA-bd_sf"/>
</dbReference>
<evidence type="ECO:0000256" key="3">
    <source>
        <dbReference type="ARBA" id="ARBA00008894"/>
    </source>
</evidence>
<dbReference type="FunFam" id="1.10.10.10:FF:000322">
    <property type="entry name" value="Probable disease resistance protein At1g63360"/>
    <property type="match status" value="1"/>
</dbReference>
<keyword evidence="7" id="KW-0677">Repeat</keyword>
<evidence type="ECO:0000256" key="9">
    <source>
        <dbReference type="ARBA" id="ARBA00022821"/>
    </source>
</evidence>
<keyword evidence="10" id="KW-0067">ATP-binding</keyword>
<dbReference type="SUPFAM" id="SSF52540">
    <property type="entry name" value="P-loop containing nucleoside triphosphate hydrolases"/>
    <property type="match status" value="1"/>
</dbReference>
<comment type="subcellular location">
    <subcellularLocation>
        <location evidence="2">Cytoplasm</location>
    </subcellularLocation>
</comment>
<protein>
    <submittedName>
        <fullName evidence="14">Late blight resistance protein R1B-16</fullName>
    </submittedName>
</protein>
<dbReference type="Pfam" id="PF23598">
    <property type="entry name" value="LRR_14"/>
    <property type="match status" value="1"/>
</dbReference>
<evidence type="ECO:0000256" key="6">
    <source>
        <dbReference type="ARBA" id="ARBA00022667"/>
    </source>
</evidence>
<dbReference type="Proteomes" id="UP001567538">
    <property type="component" value="Unassembled WGS sequence"/>
</dbReference>
<evidence type="ECO:0000256" key="10">
    <source>
        <dbReference type="ARBA" id="ARBA00022840"/>
    </source>
</evidence>
<keyword evidence="8" id="KW-0547">Nucleotide-binding</keyword>
<comment type="caution">
    <text evidence="14">The sequence shown here is derived from an EMBL/GenBank/DDBJ whole genome shotgun (WGS) entry which is preliminary data.</text>
</comment>
<dbReference type="Gene3D" id="1.10.8.430">
    <property type="entry name" value="Helical domain of apoptotic protease-activating factors"/>
    <property type="match status" value="1"/>
</dbReference>
<feature type="domain" description="NB-ARC" evidence="11">
    <location>
        <begin position="185"/>
        <end position="275"/>
    </location>
</feature>
<dbReference type="EMBL" id="JBEAFC010000007">
    <property type="protein sequence ID" value="KAL1551256.1"/>
    <property type="molecule type" value="Genomic_DNA"/>
</dbReference>
<dbReference type="Gene3D" id="1.20.5.4130">
    <property type="match status" value="1"/>
</dbReference>
<evidence type="ECO:0000256" key="8">
    <source>
        <dbReference type="ARBA" id="ARBA00022741"/>
    </source>
</evidence>
<keyword evidence="9" id="KW-0611">Plant defense</keyword>
<dbReference type="Gene3D" id="1.10.10.10">
    <property type="entry name" value="Winged helix-like DNA-binding domain superfamily/Winged helix DNA-binding domain"/>
    <property type="match status" value="1"/>
</dbReference>
<evidence type="ECO:0000313" key="15">
    <source>
        <dbReference type="Proteomes" id="UP001567538"/>
    </source>
</evidence>
<name>A0ABD1H4D2_SALDI</name>
<evidence type="ECO:0000259" key="12">
    <source>
        <dbReference type="Pfam" id="PF23559"/>
    </source>
</evidence>
<feature type="domain" description="Disease resistance R13L4/SHOC-2-like LRR" evidence="13">
    <location>
        <begin position="452"/>
        <end position="734"/>
    </location>
</feature>
<comment type="function">
    <text evidence="1">Confers resistance to late blight (Phytophthora infestans) races carrying the avirulence gene Avr1. Resistance proteins guard the plant against pathogens that contain an appropriate avirulence protein via an indirect interaction with this avirulence protein. That triggers a defense system including the hypersensitive response, which restricts the pathogen growth.</text>
</comment>
<dbReference type="InterPro" id="IPR044974">
    <property type="entry name" value="Disease_R_plants"/>
</dbReference>
<evidence type="ECO:0000259" key="11">
    <source>
        <dbReference type="Pfam" id="PF00931"/>
    </source>
</evidence>
<dbReference type="Gene3D" id="3.80.10.10">
    <property type="entry name" value="Ribonuclease Inhibitor"/>
    <property type="match status" value="1"/>
</dbReference>
<dbReference type="PRINTS" id="PR00364">
    <property type="entry name" value="DISEASERSIST"/>
</dbReference>
<dbReference type="PANTHER" id="PTHR23155:SF1152">
    <property type="entry name" value="AAA+ ATPASE DOMAIN-CONTAINING PROTEIN"/>
    <property type="match status" value="1"/>
</dbReference>
<dbReference type="GO" id="GO:0009626">
    <property type="term" value="P:plant-type hypersensitive response"/>
    <property type="evidence" value="ECO:0007669"/>
    <property type="project" value="UniProtKB-KW"/>
</dbReference>
<dbReference type="PANTHER" id="PTHR23155">
    <property type="entry name" value="DISEASE RESISTANCE PROTEIN RP"/>
    <property type="match status" value="1"/>
</dbReference>
<dbReference type="AlphaFoldDB" id="A0ABD1H4D2"/>
<proteinExistence type="inferred from homology"/>
<keyword evidence="4" id="KW-0963">Cytoplasm</keyword>
<evidence type="ECO:0000256" key="2">
    <source>
        <dbReference type="ARBA" id="ARBA00004496"/>
    </source>
</evidence>
<keyword evidence="5" id="KW-0433">Leucine-rich repeat</keyword>
<dbReference type="InterPro" id="IPR032675">
    <property type="entry name" value="LRR_dom_sf"/>
</dbReference>
<dbReference type="InterPro" id="IPR042197">
    <property type="entry name" value="Apaf_helical"/>
</dbReference>
<dbReference type="InterPro" id="IPR058922">
    <property type="entry name" value="WHD_DRP"/>
</dbReference>
<organism evidence="14 15">
    <name type="scientific">Salvia divinorum</name>
    <name type="common">Maria pastora</name>
    <name type="synonym">Diviner's sage</name>
    <dbReference type="NCBI Taxonomy" id="28513"/>
    <lineage>
        <taxon>Eukaryota</taxon>
        <taxon>Viridiplantae</taxon>
        <taxon>Streptophyta</taxon>
        <taxon>Embryophyta</taxon>
        <taxon>Tracheophyta</taxon>
        <taxon>Spermatophyta</taxon>
        <taxon>Magnoliopsida</taxon>
        <taxon>eudicotyledons</taxon>
        <taxon>Gunneridae</taxon>
        <taxon>Pentapetalae</taxon>
        <taxon>asterids</taxon>
        <taxon>lamiids</taxon>
        <taxon>Lamiales</taxon>
        <taxon>Lamiaceae</taxon>
        <taxon>Nepetoideae</taxon>
        <taxon>Mentheae</taxon>
        <taxon>Salviinae</taxon>
        <taxon>Salvia</taxon>
        <taxon>Salvia subgen. Calosphace</taxon>
    </lineage>
</organism>
<evidence type="ECO:0000256" key="1">
    <source>
        <dbReference type="ARBA" id="ARBA00002074"/>
    </source>
</evidence>
<dbReference type="InterPro" id="IPR027417">
    <property type="entry name" value="P-loop_NTPase"/>
</dbReference>
<evidence type="ECO:0000256" key="5">
    <source>
        <dbReference type="ARBA" id="ARBA00022614"/>
    </source>
</evidence>
<dbReference type="GO" id="GO:0005737">
    <property type="term" value="C:cytoplasm"/>
    <property type="evidence" value="ECO:0007669"/>
    <property type="project" value="UniProtKB-SubCell"/>
</dbReference>
<evidence type="ECO:0000256" key="7">
    <source>
        <dbReference type="ARBA" id="ARBA00022737"/>
    </source>
</evidence>
<evidence type="ECO:0000256" key="4">
    <source>
        <dbReference type="ARBA" id="ARBA00022490"/>
    </source>
</evidence>
<evidence type="ECO:0000313" key="14">
    <source>
        <dbReference type="EMBL" id="KAL1551256.1"/>
    </source>
</evidence>